<dbReference type="Proteomes" id="UP000799537">
    <property type="component" value="Unassembled WGS sequence"/>
</dbReference>
<evidence type="ECO:0000313" key="1">
    <source>
        <dbReference type="EMBL" id="KAF2171755.1"/>
    </source>
</evidence>
<dbReference type="RefSeq" id="XP_033672644.1">
    <property type="nucleotide sequence ID" value="XM_033804306.1"/>
</dbReference>
<evidence type="ECO:0000313" key="2">
    <source>
        <dbReference type="Proteomes" id="UP000799537"/>
    </source>
</evidence>
<keyword evidence="2" id="KW-1185">Reference proteome</keyword>
<name>A0A6A6CXJ3_ZASCE</name>
<proteinExistence type="predicted"/>
<dbReference type="OrthoDB" id="3649027at2759"/>
<organism evidence="1 2">
    <name type="scientific">Zasmidium cellare ATCC 36951</name>
    <dbReference type="NCBI Taxonomy" id="1080233"/>
    <lineage>
        <taxon>Eukaryota</taxon>
        <taxon>Fungi</taxon>
        <taxon>Dikarya</taxon>
        <taxon>Ascomycota</taxon>
        <taxon>Pezizomycotina</taxon>
        <taxon>Dothideomycetes</taxon>
        <taxon>Dothideomycetidae</taxon>
        <taxon>Mycosphaerellales</taxon>
        <taxon>Mycosphaerellaceae</taxon>
        <taxon>Zasmidium</taxon>
    </lineage>
</organism>
<gene>
    <name evidence="1" type="ORF">M409DRAFT_17990</name>
</gene>
<dbReference type="AlphaFoldDB" id="A0A6A6CXJ3"/>
<dbReference type="GeneID" id="54557578"/>
<reference evidence="1" key="1">
    <citation type="journal article" date="2020" name="Stud. Mycol.">
        <title>101 Dothideomycetes genomes: a test case for predicting lifestyles and emergence of pathogens.</title>
        <authorList>
            <person name="Haridas S."/>
            <person name="Albert R."/>
            <person name="Binder M."/>
            <person name="Bloem J."/>
            <person name="Labutti K."/>
            <person name="Salamov A."/>
            <person name="Andreopoulos B."/>
            <person name="Baker S."/>
            <person name="Barry K."/>
            <person name="Bills G."/>
            <person name="Bluhm B."/>
            <person name="Cannon C."/>
            <person name="Castanera R."/>
            <person name="Culley D."/>
            <person name="Daum C."/>
            <person name="Ezra D."/>
            <person name="Gonzalez J."/>
            <person name="Henrissat B."/>
            <person name="Kuo A."/>
            <person name="Liang C."/>
            <person name="Lipzen A."/>
            <person name="Lutzoni F."/>
            <person name="Magnuson J."/>
            <person name="Mondo S."/>
            <person name="Nolan M."/>
            <person name="Ohm R."/>
            <person name="Pangilinan J."/>
            <person name="Park H.-J."/>
            <person name="Ramirez L."/>
            <person name="Alfaro M."/>
            <person name="Sun H."/>
            <person name="Tritt A."/>
            <person name="Yoshinaga Y."/>
            <person name="Zwiers L.-H."/>
            <person name="Turgeon B."/>
            <person name="Goodwin S."/>
            <person name="Spatafora J."/>
            <person name="Crous P."/>
            <person name="Grigoriev I."/>
        </authorList>
    </citation>
    <scope>NUCLEOTIDE SEQUENCE</scope>
    <source>
        <strain evidence="1">ATCC 36951</strain>
    </source>
</reference>
<sequence>MPSLDARLAWAVPVDIEVVGPNVEAFIKLQPIINALRLCHRFGNSGAPITRLPVELLNNIEEVLLKAEREKQREQWQEDYQCFRQACSTLDHYTEEDIDEIRGVMGICECDECGESGRHDPDESFVDLLEESDTTFEVHHERRNSWLDRMEQISDRGPLLTKFFGLTVWTSTVRLNRASKSDPFYAADMTMAYLSLPNAPTVQTTMAFSDYETDMFDMPRSLQTGCGMDVTEHVSRPKDVETLFNRAMRILDLKPYVSGGQEGRAAGLDEVQDGAAYKDGQCKRDWPRLTMLTNTGS</sequence>
<protein>
    <submittedName>
        <fullName evidence="1">Uncharacterized protein</fullName>
    </submittedName>
</protein>
<accession>A0A6A6CXJ3</accession>
<dbReference type="EMBL" id="ML993582">
    <property type="protein sequence ID" value="KAF2171755.1"/>
    <property type="molecule type" value="Genomic_DNA"/>
</dbReference>